<dbReference type="InterPro" id="IPR014729">
    <property type="entry name" value="Rossmann-like_a/b/a_fold"/>
</dbReference>
<dbReference type="CDD" id="cd00712">
    <property type="entry name" value="AsnB"/>
    <property type="match status" value="1"/>
</dbReference>
<dbReference type="InterPro" id="IPR033738">
    <property type="entry name" value="AsnB_N"/>
</dbReference>
<dbReference type="HOGENOM" id="CLU_014658_3_2_9"/>
<dbReference type="InterPro" id="IPR001962">
    <property type="entry name" value="Asn_synthase"/>
</dbReference>
<evidence type="ECO:0000259" key="12">
    <source>
        <dbReference type="PROSITE" id="PS51278"/>
    </source>
</evidence>
<evidence type="ECO:0000256" key="9">
    <source>
        <dbReference type="PIRSR" id="PIRSR001589-1"/>
    </source>
</evidence>
<reference evidence="13 14" key="1">
    <citation type="submission" date="2007-03" db="EMBL/GenBank/DDBJ databases">
        <authorList>
            <person name="Fulton L."/>
            <person name="Clifton S."/>
            <person name="Fulton B."/>
            <person name="Xu J."/>
            <person name="Minx P."/>
            <person name="Pepin K.H."/>
            <person name="Johnson M."/>
            <person name="Thiruvilangam P."/>
            <person name="Bhonagiri V."/>
            <person name="Nash W.E."/>
            <person name="Mardis E.R."/>
            <person name="Wilson R.K."/>
        </authorList>
    </citation>
    <scope>NUCLEOTIDE SEQUENCE [LARGE SCALE GENOMIC DNA]</scope>
    <source>
        <strain evidence="13 14">ATCC 27560</strain>
    </source>
</reference>
<dbReference type="NCBIfam" id="TIGR01536">
    <property type="entry name" value="asn_synth_AEB"/>
    <property type="match status" value="1"/>
</dbReference>
<evidence type="ECO:0000256" key="6">
    <source>
        <dbReference type="ARBA" id="ARBA00022888"/>
    </source>
</evidence>
<feature type="domain" description="Glutamine amidotransferase type-2" evidence="12">
    <location>
        <begin position="6"/>
        <end position="243"/>
    </location>
</feature>
<dbReference type="Gene3D" id="3.40.50.620">
    <property type="entry name" value="HUPs"/>
    <property type="match status" value="1"/>
</dbReference>
<dbReference type="EMBL" id="AAVL02000028">
    <property type="protein sequence ID" value="EDM52145.1"/>
    <property type="molecule type" value="Genomic_DNA"/>
</dbReference>
<sequence>MEFFMCGIAGFFQTKYNISNEQTYYFLKNKLEKMKNAIKHRGPDDDDIYLSGFLNNNGFSDKTEFPNNIIGGFVGFAHSRLSIRDIKGGHQPMTRAYKNHKATIVYNGEIYNTDYLRKMLSSFNISFETTGDTEIILYCYLVFGTDIFKELNGIFSFVIYDNDTAIVVRDHIGVKPLFYYHNNREFVFSSEPKGIFAYGIKPMINSDSWCEIIGLGPAHTLGNGVFKDIKEVLPGHYLTVTTDYHHNVKVKDLCYWKLKAKPHIDDYNTTVDKCSYLITDSIQKQMVSDIPICTFLSGGLDSSLVSAIVQDNLPDKNLNTYSFDFVDNDINFKSNAFQISRDKPFVDIMVNHINSKHKYLECNNSNQIDCLFKAVDARDIPNMADVESSMLYFCNLVSKECRVTLTGECADEIFGGYPWFHRKEMYMQNTFPWSYDLSPRIVLFKDDFINSLPLKEYVDDAYKTSINQCPHTDGETITEYNHRKISWLNIRWFMMTLLNRMDRCSMYSGLEARVPFADYRILEYVFNVPWEYKCYNNQVKSLLVECGKKYLPPEILYRKKSPYPKTYDPTYEKLLGTMVIEEYKSNNKLQKYIDYNKLIKFINSPKDYGKPWYGQLMAGPQMLAYVLQISYMLRKYNL</sequence>
<comment type="similarity">
    <text evidence="2">Belongs to the asparagine synthetase family.</text>
</comment>
<dbReference type="Pfam" id="PF00733">
    <property type="entry name" value="Asn_synthase"/>
    <property type="match status" value="1"/>
</dbReference>
<evidence type="ECO:0000256" key="4">
    <source>
        <dbReference type="ARBA" id="ARBA00022741"/>
    </source>
</evidence>
<evidence type="ECO:0000313" key="14">
    <source>
        <dbReference type="Proteomes" id="UP000006000"/>
    </source>
</evidence>
<comment type="pathway">
    <text evidence="1">Amino-acid biosynthesis; L-asparagine biosynthesis; L-asparagine from L-aspartate (L-Gln route): step 1/1.</text>
</comment>
<protein>
    <recommendedName>
        <fullName evidence="3">asparagine synthase (glutamine-hydrolyzing)</fullName>
        <ecNumber evidence="3">6.3.5.4</ecNumber>
    </recommendedName>
</protein>
<dbReference type="InterPro" id="IPR006426">
    <property type="entry name" value="Asn_synth_AEB"/>
</dbReference>
<comment type="caution">
    <text evidence="13">The sequence shown here is derived from an EMBL/GenBank/DDBJ whole genome shotgun (WGS) entry which is preliminary data.</text>
</comment>
<evidence type="ECO:0000256" key="11">
    <source>
        <dbReference type="PIRSR" id="PIRSR001589-3"/>
    </source>
</evidence>
<feature type="site" description="Important for beta-aspartyl-AMP intermediate formation" evidence="11">
    <location>
        <position position="408"/>
    </location>
</feature>
<dbReference type="Pfam" id="PF13537">
    <property type="entry name" value="GATase_7"/>
    <property type="match status" value="1"/>
</dbReference>
<dbReference type="GO" id="GO:0005829">
    <property type="term" value="C:cytosol"/>
    <property type="evidence" value="ECO:0007669"/>
    <property type="project" value="TreeGrafter"/>
</dbReference>
<keyword evidence="4 10" id="KW-0547">Nucleotide-binding</keyword>
<dbReference type="GO" id="GO:0005524">
    <property type="term" value="F:ATP binding"/>
    <property type="evidence" value="ECO:0007669"/>
    <property type="project" value="UniProtKB-KW"/>
</dbReference>
<dbReference type="GO" id="GO:0004066">
    <property type="term" value="F:asparagine synthase (glutamine-hydrolyzing) activity"/>
    <property type="evidence" value="ECO:0007669"/>
    <property type="project" value="UniProtKB-EC"/>
</dbReference>
<evidence type="ECO:0000256" key="10">
    <source>
        <dbReference type="PIRSR" id="PIRSR001589-2"/>
    </source>
</evidence>
<gene>
    <name evidence="13" type="primary">asnB</name>
    <name evidence="13" type="ORF">EUBVEN_00673</name>
</gene>
<reference evidence="13 14" key="2">
    <citation type="submission" date="2007-04" db="EMBL/GenBank/DDBJ databases">
        <title>Draft genome sequence of Eubacterium ventriosum (ATCC 27560).</title>
        <authorList>
            <person name="Sudarsanam P."/>
            <person name="Ley R."/>
            <person name="Guruge J."/>
            <person name="Turnbaugh P.J."/>
            <person name="Mahowald M."/>
            <person name="Liep D."/>
            <person name="Gordon J."/>
        </authorList>
    </citation>
    <scope>NUCLEOTIDE SEQUENCE [LARGE SCALE GENOMIC DNA]</scope>
    <source>
        <strain evidence="13 14">ATCC 27560</strain>
    </source>
</reference>
<evidence type="ECO:0000256" key="2">
    <source>
        <dbReference type="ARBA" id="ARBA00005752"/>
    </source>
</evidence>
<dbReference type="SUPFAM" id="SSF52402">
    <property type="entry name" value="Adenine nucleotide alpha hydrolases-like"/>
    <property type="match status" value="1"/>
</dbReference>
<keyword evidence="9" id="KW-0028">Amino-acid biosynthesis</keyword>
<dbReference type="AlphaFoldDB" id="A5Z4P6"/>
<dbReference type="GO" id="GO:0006529">
    <property type="term" value="P:asparagine biosynthetic process"/>
    <property type="evidence" value="ECO:0007669"/>
    <property type="project" value="UniProtKB-KW"/>
</dbReference>
<keyword evidence="6 9" id="KW-0061">Asparagine biosynthesis</keyword>
<dbReference type="Gene3D" id="3.60.20.10">
    <property type="entry name" value="Glutamine Phosphoribosylpyrophosphate, subunit 1, domain 1"/>
    <property type="match status" value="1"/>
</dbReference>
<dbReference type="SUPFAM" id="SSF56235">
    <property type="entry name" value="N-terminal nucleophile aminohydrolases (Ntn hydrolases)"/>
    <property type="match status" value="1"/>
</dbReference>
<dbReference type="InterPro" id="IPR017932">
    <property type="entry name" value="GATase_2_dom"/>
</dbReference>
<comment type="catalytic activity">
    <reaction evidence="8">
        <text>L-aspartate + L-glutamine + ATP + H2O = L-asparagine + L-glutamate + AMP + diphosphate + H(+)</text>
        <dbReference type="Rhea" id="RHEA:12228"/>
        <dbReference type="ChEBI" id="CHEBI:15377"/>
        <dbReference type="ChEBI" id="CHEBI:15378"/>
        <dbReference type="ChEBI" id="CHEBI:29985"/>
        <dbReference type="ChEBI" id="CHEBI:29991"/>
        <dbReference type="ChEBI" id="CHEBI:30616"/>
        <dbReference type="ChEBI" id="CHEBI:33019"/>
        <dbReference type="ChEBI" id="CHEBI:58048"/>
        <dbReference type="ChEBI" id="CHEBI:58359"/>
        <dbReference type="ChEBI" id="CHEBI:456215"/>
        <dbReference type="EC" id="6.3.5.4"/>
    </reaction>
</comment>
<dbReference type="eggNOG" id="COG0367">
    <property type="taxonomic scope" value="Bacteria"/>
</dbReference>
<feature type="binding site" evidence="10">
    <location>
        <position position="132"/>
    </location>
    <ligand>
        <name>L-glutamine</name>
        <dbReference type="ChEBI" id="CHEBI:58359"/>
    </ligand>
</feature>
<dbReference type="PIRSF" id="PIRSF001589">
    <property type="entry name" value="Asn_synthetase_glu-h"/>
    <property type="match status" value="1"/>
</dbReference>
<dbReference type="EC" id="6.3.5.4" evidence="3"/>
<keyword evidence="7 9" id="KW-0315">Glutamine amidotransferase</keyword>
<dbReference type="PANTHER" id="PTHR43284:SF1">
    <property type="entry name" value="ASPARAGINE SYNTHETASE"/>
    <property type="match status" value="1"/>
</dbReference>
<evidence type="ECO:0000256" key="5">
    <source>
        <dbReference type="ARBA" id="ARBA00022840"/>
    </source>
</evidence>
<dbReference type="InterPro" id="IPR029055">
    <property type="entry name" value="Ntn_hydrolases_N"/>
</dbReference>
<dbReference type="PROSITE" id="PS51278">
    <property type="entry name" value="GATASE_TYPE_2"/>
    <property type="match status" value="1"/>
</dbReference>
<name>A5Z4P6_9FIRM</name>
<evidence type="ECO:0000256" key="7">
    <source>
        <dbReference type="ARBA" id="ARBA00022962"/>
    </source>
</evidence>
<feature type="active site" description="For GATase activity" evidence="9">
    <location>
        <position position="6"/>
    </location>
</feature>
<organism evidence="13 14">
    <name type="scientific">Eubacterium ventriosum ATCC 27560</name>
    <dbReference type="NCBI Taxonomy" id="411463"/>
    <lineage>
        <taxon>Bacteria</taxon>
        <taxon>Bacillati</taxon>
        <taxon>Bacillota</taxon>
        <taxon>Clostridia</taxon>
        <taxon>Eubacteriales</taxon>
        <taxon>Eubacteriaceae</taxon>
        <taxon>Eubacterium</taxon>
    </lineage>
</organism>
<evidence type="ECO:0000256" key="3">
    <source>
        <dbReference type="ARBA" id="ARBA00012737"/>
    </source>
</evidence>
<dbReference type="CDD" id="cd01991">
    <property type="entry name" value="Asn_synthase_B_C"/>
    <property type="match status" value="1"/>
</dbReference>
<evidence type="ECO:0000256" key="1">
    <source>
        <dbReference type="ARBA" id="ARBA00005187"/>
    </source>
</evidence>
<keyword evidence="5 10" id="KW-0067">ATP-binding</keyword>
<dbReference type="InterPro" id="IPR051786">
    <property type="entry name" value="ASN_synthetase/amidase"/>
</dbReference>
<evidence type="ECO:0000256" key="8">
    <source>
        <dbReference type="ARBA" id="ARBA00048741"/>
    </source>
</evidence>
<accession>A5Z4P6</accession>
<dbReference type="STRING" id="411463.EUBVEN_00673"/>
<dbReference type="Proteomes" id="UP000006000">
    <property type="component" value="Unassembled WGS sequence"/>
</dbReference>
<dbReference type="PANTHER" id="PTHR43284">
    <property type="entry name" value="ASPARAGINE SYNTHETASE (GLUTAMINE-HYDROLYZING)"/>
    <property type="match status" value="1"/>
</dbReference>
<evidence type="ECO:0000313" key="13">
    <source>
        <dbReference type="EMBL" id="EDM52145.1"/>
    </source>
</evidence>
<keyword evidence="13" id="KW-0436">Ligase</keyword>
<proteinExistence type="inferred from homology"/>